<evidence type="ECO:0000313" key="3">
    <source>
        <dbReference type="Proteomes" id="UP001596337"/>
    </source>
</evidence>
<proteinExistence type="predicted"/>
<protein>
    <submittedName>
        <fullName evidence="2">Asparagine synthase-related protein</fullName>
    </submittedName>
</protein>
<comment type="caution">
    <text evidence="2">The sequence shown here is derived from an EMBL/GenBank/DDBJ whole genome shotgun (WGS) entry which is preliminary data.</text>
</comment>
<organism evidence="2 3">
    <name type="scientific">Haloechinothrix salitolerans</name>
    <dbReference type="NCBI Taxonomy" id="926830"/>
    <lineage>
        <taxon>Bacteria</taxon>
        <taxon>Bacillati</taxon>
        <taxon>Actinomycetota</taxon>
        <taxon>Actinomycetes</taxon>
        <taxon>Pseudonocardiales</taxon>
        <taxon>Pseudonocardiaceae</taxon>
        <taxon>Haloechinothrix</taxon>
    </lineage>
</organism>
<evidence type="ECO:0000259" key="1">
    <source>
        <dbReference type="Pfam" id="PF00733"/>
    </source>
</evidence>
<dbReference type="RefSeq" id="WP_345397734.1">
    <property type="nucleotide sequence ID" value="NZ_BAABLA010000027.1"/>
</dbReference>
<name>A0ABW2C422_9PSEU</name>
<dbReference type="Pfam" id="PF00733">
    <property type="entry name" value="Asn_synthase"/>
    <property type="match status" value="1"/>
</dbReference>
<dbReference type="SUPFAM" id="SSF52402">
    <property type="entry name" value="Adenine nucleotide alpha hydrolases-like"/>
    <property type="match status" value="1"/>
</dbReference>
<dbReference type="InterPro" id="IPR001962">
    <property type="entry name" value="Asn_synthase"/>
</dbReference>
<sequence length="399" mass="42926">MLLAHDEPLRIGPTGLPLLTPADIAFGYPIESRGWRTLTARTPAANPFRALRAALRRALRRHPCVIAFSGGRDSSLLLAVAADLAAREGHAPPVALTLRYADDPQADESAWQEAVVAHLRGRGVRFEWERRQITAELDLIGPVMAPVLRAHGGPVYPAALANTVVLADYAAGGSLVTGNGGDEILGNHRAAVLRAVLRRRGRGLSRSDWIVVGASAAPSPLRYLIARYKVTDPCWLRPAYRRAASRVVARNAARQPLRWDRSVLSARTSRAVTIGERTRGVVARGKDCALVEPLADDRFIAAYAAFGGHWDGLTRIAATRLLADGLLPDAVLRRTDKASFNASRFGSHSRAFASTWDGAGCDAELIDPDALRAAWLSDHPPAGTALLLQQAWLATAVTS</sequence>
<dbReference type="InterPro" id="IPR014729">
    <property type="entry name" value="Rossmann-like_a/b/a_fold"/>
</dbReference>
<dbReference type="Gene3D" id="3.40.50.620">
    <property type="entry name" value="HUPs"/>
    <property type="match status" value="1"/>
</dbReference>
<dbReference type="EMBL" id="JBHSXX010000001">
    <property type="protein sequence ID" value="MFC6869738.1"/>
    <property type="molecule type" value="Genomic_DNA"/>
</dbReference>
<gene>
    <name evidence="2" type="ORF">ACFQGD_21585</name>
</gene>
<accession>A0ABW2C422</accession>
<dbReference type="Proteomes" id="UP001596337">
    <property type="component" value="Unassembled WGS sequence"/>
</dbReference>
<keyword evidence="3" id="KW-1185">Reference proteome</keyword>
<reference evidence="3" key="1">
    <citation type="journal article" date="2019" name="Int. J. Syst. Evol. Microbiol.">
        <title>The Global Catalogue of Microorganisms (GCM) 10K type strain sequencing project: providing services to taxonomists for standard genome sequencing and annotation.</title>
        <authorList>
            <consortium name="The Broad Institute Genomics Platform"/>
            <consortium name="The Broad Institute Genome Sequencing Center for Infectious Disease"/>
            <person name="Wu L."/>
            <person name="Ma J."/>
        </authorList>
    </citation>
    <scope>NUCLEOTIDE SEQUENCE [LARGE SCALE GENOMIC DNA]</scope>
    <source>
        <strain evidence="3">KCTC 32255</strain>
    </source>
</reference>
<evidence type="ECO:0000313" key="2">
    <source>
        <dbReference type="EMBL" id="MFC6869738.1"/>
    </source>
</evidence>
<feature type="domain" description="Asparagine synthetase" evidence="1">
    <location>
        <begin position="50"/>
        <end position="375"/>
    </location>
</feature>